<evidence type="ECO:0000313" key="12">
    <source>
        <dbReference type="Proteomes" id="UP001438707"/>
    </source>
</evidence>
<comment type="caution">
    <text evidence="11">The sequence shown here is derived from an EMBL/GenBank/DDBJ whole genome shotgun (WGS) entry which is preliminary data.</text>
</comment>
<keyword evidence="12" id="KW-1185">Reference proteome</keyword>
<evidence type="ECO:0008006" key="13">
    <source>
        <dbReference type="Google" id="ProtNLM"/>
    </source>
</evidence>
<dbReference type="PANTHER" id="PTHR43874">
    <property type="entry name" value="TWO-COMPONENT RESPONSE REGULATOR"/>
    <property type="match status" value="1"/>
</dbReference>
<feature type="compositionally biased region" description="Low complexity" evidence="8">
    <location>
        <begin position="527"/>
        <end position="537"/>
    </location>
</feature>
<feature type="compositionally biased region" description="Basic and acidic residues" evidence="8">
    <location>
        <begin position="141"/>
        <end position="159"/>
    </location>
</feature>
<feature type="domain" description="Response regulatory" evidence="9">
    <location>
        <begin position="20"/>
        <end position="135"/>
    </location>
</feature>
<keyword evidence="6" id="KW-0539">Nucleus</keyword>
<dbReference type="FunFam" id="1.10.10.60:FF:000007">
    <property type="entry name" value="Two-component response regulator"/>
    <property type="match status" value="1"/>
</dbReference>
<feature type="domain" description="HTH myb-type" evidence="10">
    <location>
        <begin position="173"/>
        <end position="232"/>
    </location>
</feature>
<proteinExistence type="predicted"/>
<evidence type="ECO:0000256" key="4">
    <source>
        <dbReference type="ARBA" id="ARBA00023159"/>
    </source>
</evidence>
<evidence type="ECO:0000256" key="5">
    <source>
        <dbReference type="ARBA" id="ARBA00023163"/>
    </source>
</evidence>
<reference evidence="11 12" key="1">
    <citation type="journal article" date="2024" name="Nat. Commun.">
        <title>Phylogenomics reveals the evolutionary origins of lichenization in chlorophyte algae.</title>
        <authorList>
            <person name="Puginier C."/>
            <person name="Libourel C."/>
            <person name="Otte J."/>
            <person name="Skaloud P."/>
            <person name="Haon M."/>
            <person name="Grisel S."/>
            <person name="Petersen M."/>
            <person name="Berrin J.G."/>
            <person name="Delaux P.M."/>
            <person name="Dal Grande F."/>
            <person name="Keller J."/>
        </authorList>
    </citation>
    <scope>NUCLEOTIDE SEQUENCE [LARGE SCALE GENOMIC DNA]</scope>
    <source>
        <strain evidence="11 12">SAG 2145</strain>
    </source>
</reference>
<dbReference type="InterPro" id="IPR045279">
    <property type="entry name" value="ARR-like"/>
</dbReference>
<dbReference type="AlphaFoldDB" id="A0AAW1RV41"/>
<dbReference type="GO" id="GO:0000160">
    <property type="term" value="P:phosphorelay signal transduction system"/>
    <property type="evidence" value="ECO:0007669"/>
    <property type="project" value="UniProtKB-KW"/>
</dbReference>
<evidence type="ECO:0000259" key="10">
    <source>
        <dbReference type="PROSITE" id="PS51294"/>
    </source>
</evidence>
<dbReference type="InterPro" id="IPR001005">
    <property type="entry name" value="SANT/Myb"/>
</dbReference>
<dbReference type="PROSITE" id="PS50110">
    <property type="entry name" value="RESPONSE_REGULATORY"/>
    <property type="match status" value="1"/>
</dbReference>
<evidence type="ECO:0000256" key="1">
    <source>
        <dbReference type="ARBA" id="ARBA00022553"/>
    </source>
</evidence>
<dbReference type="Gene3D" id="3.40.50.2300">
    <property type="match status" value="1"/>
</dbReference>
<gene>
    <name evidence="11" type="ORF">WJX74_000993</name>
</gene>
<dbReference type="InterPro" id="IPR011006">
    <property type="entry name" value="CheY-like_superfamily"/>
</dbReference>
<keyword evidence="5" id="KW-0804">Transcription</keyword>
<sequence>MSVKDEDRDSFDDDFPAGLKVLLVDDDPLCLKVIGQMLKCCKYEVTTCANGKDAINILRDRHSHCDLVLSDVYMPDMDGFKLLETIGLELDLPVIMMSSNGETGVVLRGVTHGAVDFLIKPVRVEELRNVWQHVVRKRKGDTIRENSRESDDDGDERRQDRKRKDRRDSDEATAKKPRVVWTVEMHQQFVNAVNQLGIDKAVPKRILDLLNVEGLTRENVASHLQKYRLYLKRLSGVNAGGKGKGRMSGMDSNFAMLHAHAALPLGVPGNFPNMPGAMPGMGISLGYDTNNPHLALQMQQMGIHPAHMGLTLSPSGTGLEASPSGTPQLSSQPLQHHLPSAPGLVGMASPGLQQHLQPAAPQYGLPPGPIPGLPAPSQLANHGYNLLNSPPQAQSMHESRPGSALPAEPLDARLRSGHLGMPDQPPAAVHSSFAGSLDGLMASEPMRTGGTADSDSLQLGSDLSLPRIGSWLPSGGATGLPMDSHPHFKPFDGDLPQGSGTHDEHSGVGAPNDWDIFSRDLNQEGNSAAPLSSSLSPHGRSQHDPAMDDLLQMFLKSSDSATNSSR</sequence>
<evidence type="ECO:0000256" key="7">
    <source>
        <dbReference type="PROSITE-ProRule" id="PRU00169"/>
    </source>
</evidence>
<feature type="region of interest" description="Disordered" evidence="8">
    <location>
        <begin position="314"/>
        <end position="333"/>
    </location>
</feature>
<feature type="compositionally biased region" description="Polar residues" evidence="8">
    <location>
        <begin position="386"/>
        <end position="396"/>
    </location>
</feature>
<evidence type="ECO:0000256" key="2">
    <source>
        <dbReference type="ARBA" id="ARBA00023012"/>
    </source>
</evidence>
<dbReference type="NCBIfam" id="TIGR01557">
    <property type="entry name" value="myb_SHAQKYF"/>
    <property type="match status" value="1"/>
</dbReference>
<dbReference type="InterPro" id="IPR009057">
    <property type="entry name" value="Homeodomain-like_sf"/>
</dbReference>
<evidence type="ECO:0000259" key="9">
    <source>
        <dbReference type="PROSITE" id="PS50110"/>
    </source>
</evidence>
<dbReference type="InterPro" id="IPR006447">
    <property type="entry name" value="Myb_dom_plants"/>
</dbReference>
<name>A0AAW1RV41_9CHLO</name>
<dbReference type="SMART" id="SM00448">
    <property type="entry name" value="REC"/>
    <property type="match status" value="1"/>
</dbReference>
<feature type="compositionally biased region" description="Polar residues" evidence="8">
    <location>
        <begin position="555"/>
        <end position="566"/>
    </location>
</feature>
<feature type="region of interest" description="Disordered" evidence="8">
    <location>
        <begin position="141"/>
        <end position="174"/>
    </location>
</feature>
<keyword evidence="4" id="KW-0010">Activator</keyword>
<dbReference type="Pfam" id="PF00072">
    <property type="entry name" value="Response_reg"/>
    <property type="match status" value="1"/>
</dbReference>
<evidence type="ECO:0000256" key="6">
    <source>
        <dbReference type="ARBA" id="ARBA00023242"/>
    </source>
</evidence>
<evidence type="ECO:0000256" key="3">
    <source>
        <dbReference type="ARBA" id="ARBA00023015"/>
    </source>
</evidence>
<dbReference type="CDD" id="cd17584">
    <property type="entry name" value="REC_typeB_ARR-like"/>
    <property type="match status" value="1"/>
</dbReference>
<feature type="compositionally biased region" description="Pro residues" evidence="8">
    <location>
        <begin position="364"/>
        <end position="374"/>
    </location>
</feature>
<keyword evidence="3" id="KW-0805">Transcription regulation</keyword>
<feature type="region of interest" description="Disordered" evidence="8">
    <location>
        <begin position="357"/>
        <end position="408"/>
    </location>
</feature>
<feature type="region of interest" description="Disordered" evidence="8">
    <location>
        <begin position="491"/>
        <end position="566"/>
    </location>
</feature>
<dbReference type="GO" id="GO:0003677">
    <property type="term" value="F:DNA binding"/>
    <property type="evidence" value="ECO:0007669"/>
    <property type="project" value="InterPro"/>
</dbReference>
<dbReference type="PROSITE" id="PS51294">
    <property type="entry name" value="HTH_MYB"/>
    <property type="match status" value="1"/>
</dbReference>
<dbReference type="PANTHER" id="PTHR43874:SF7">
    <property type="entry name" value="TWO-COMPONENT RESPONSE REGULATOR ARR10"/>
    <property type="match status" value="1"/>
</dbReference>
<evidence type="ECO:0000313" key="11">
    <source>
        <dbReference type="EMBL" id="KAK9837589.1"/>
    </source>
</evidence>
<keyword evidence="2" id="KW-0902">Two-component regulatory system</keyword>
<dbReference type="SUPFAM" id="SSF46689">
    <property type="entry name" value="Homeodomain-like"/>
    <property type="match status" value="1"/>
</dbReference>
<dbReference type="EMBL" id="JALJOS010000006">
    <property type="protein sequence ID" value="KAK9837589.1"/>
    <property type="molecule type" value="Genomic_DNA"/>
</dbReference>
<feature type="compositionally biased region" description="Polar residues" evidence="8">
    <location>
        <begin position="323"/>
        <end position="333"/>
    </location>
</feature>
<evidence type="ECO:0000256" key="8">
    <source>
        <dbReference type="SAM" id="MobiDB-lite"/>
    </source>
</evidence>
<dbReference type="Pfam" id="PF00249">
    <property type="entry name" value="Myb_DNA-binding"/>
    <property type="match status" value="1"/>
</dbReference>
<organism evidence="11 12">
    <name type="scientific">Apatococcus lobatus</name>
    <dbReference type="NCBI Taxonomy" id="904363"/>
    <lineage>
        <taxon>Eukaryota</taxon>
        <taxon>Viridiplantae</taxon>
        <taxon>Chlorophyta</taxon>
        <taxon>core chlorophytes</taxon>
        <taxon>Trebouxiophyceae</taxon>
        <taxon>Chlorellales</taxon>
        <taxon>Chlorellaceae</taxon>
        <taxon>Apatococcus</taxon>
    </lineage>
</organism>
<dbReference type="InterPro" id="IPR001789">
    <property type="entry name" value="Sig_transdc_resp-reg_receiver"/>
</dbReference>
<dbReference type="SUPFAM" id="SSF52172">
    <property type="entry name" value="CheY-like"/>
    <property type="match status" value="1"/>
</dbReference>
<dbReference type="InterPro" id="IPR017930">
    <property type="entry name" value="Myb_dom"/>
</dbReference>
<protein>
    <recommendedName>
        <fullName evidence="13">Two-component response regulator</fullName>
    </recommendedName>
</protein>
<dbReference type="Proteomes" id="UP001438707">
    <property type="component" value="Unassembled WGS sequence"/>
</dbReference>
<dbReference type="GO" id="GO:0009736">
    <property type="term" value="P:cytokinin-activated signaling pathway"/>
    <property type="evidence" value="ECO:0007669"/>
    <property type="project" value="InterPro"/>
</dbReference>
<dbReference type="Gene3D" id="1.10.10.60">
    <property type="entry name" value="Homeodomain-like"/>
    <property type="match status" value="1"/>
</dbReference>
<accession>A0AAW1RV41</accession>
<keyword evidence="1 7" id="KW-0597">Phosphoprotein</keyword>
<feature type="modified residue" description="4-aspartylphosphate" evidence="7">
    <location>
        <position position="71"/>
    </location>
</feature>